<protein>
    <submittedName>
        <fullName evidence="1">Uncharacterized protein</fullName>
    </submittedName>
</protein>
<keyword evidence="2" id="KW-1185">Reference proteome</keyword>
<accession>A0A846HIH8</accession>
<dbReference type="Proteomes" id="UP000031549">
    <property type="component" value="Unassembled WGS sequence"/>
</dbReference>
<comment type="caution">
    <text evidence="1">The sequence shown here is derived from an EMBL/GenBank/DDBJ whole genome shotgun (WGS) entry which is preliminary data.</text>
</comment>
<proteinExistence type="predicted"/>
<gene>
    <name evidence="1" type="ORF">PI95_027765</name>
</gene>
<sequence>MGNGEWGMGNGERKISYSLLPTPYSLFFVENGEWKESLITNLQCPMPNYQLPITHSPLPNLI</sequence>
<dbReference type="EMBL" id="JTCM02000100">
    <property type="protein sequence ID" value="NEU76221.1"/>
    <property type="molecule type" value="Genomic_DNA"/>
</dbReference>
<evidence type="ECO:0000313" key="2">
    <source>
        <dbReference type="Proteomes" id="UP000031549"/>
    </source>
</evidence>
<name>A0A846HIH8_9CYAN</name>
<organism evidence="1 2">
    <name type="scientific">Hassallia byssoidea VB512170</name>
    <dbReference type="NCBI Taxonomy" id="1304833"/>
    <lineage>
        <taxon>Bacteria</taxon>
        <taxon>Bacillati</taxon>
        <taxon>Cyanobacteriota</taxon>
        <taxon>Cyanophyceae</taxon>
        <taxon>Nostocales</taxon>
        <taxon>Tolypothrichaceae</taxon>
        <taxon>Hassallia</taxon>
    </lineage>
</organism>
<dbReference type="AlphaFoldDB" id="A0A846HIH8"/>
<evidence type="ECO:0000313" key="1">
    <source>
        <dbReference type="EMBL" id="NEU76221.1"/>
    </source>
</evidence>
<reference evidence="1 2" key="1">
    <citation type="journal article" date="2015" name="Genome Announc.">
        <title>Draft Genome Sequence of Cyanobacterium Hassallia byssoidea Strain VB512170, Isolated from Monuments in India.</title>
        <authorList>
            <person name="Singh D."/>
            <person name="Chandrababunaidu M.M."/>
            <person name="Panda A."/>
            <person name="Sen D."/>
            <person name="Bhattacharyya S."/>
            <person name="Adhikary S.P."/>
            <person name="Tripathy S."/>
        </authorList>
    </citation>
    <scope>NUCLEOTIDE SEQUENCE [LARGE SCALE GENOMIC DNA]</scope>
    <source>
        <strain evidence="1 2">VB512170</strain>
    </source>
</reference>